<dbReference type="EMBL" id="JARKIF010000001">
    <property type="protein sequence ID" value="KAJ7651128.1"/>
    <property type="molecule type" value="Genomic_DNA"/>
</dbReference>
<dbReference type="Proteomes" id="UP001221142">
    <property type="component" value="Unassembled WGS sequence"/>
</dbReference>
<evidence type="ECO:0000313" key="2">
    <source>
        <dbReference type="Proteomes" id="UP001221142"/>
    </source>
</evidence>
<accession>A0AAD7CKQ1</accession>
<gene>
    <name evidence="1" type="ORF">FB45DRAFT_889749</name>
</gene>
<proteinExistence type="predicted"/>
<reference evidence="1" key="1">
    <citation type="submission" date="2023-03" db="EMBL/GenBank/DDBJ databases">
        <title>Massive genome expansion in bonnet fungi (Mycena s.s.) driven by repeated elements and novel gene families across ecological guilds.</title>
        <authorList>
            <consortium name="Lawrence Berkeley National Laboratory"/>
            <person name="Harder C.B."/>
            <person name="Miyauchi S."/>
            <person name="Viragh M."/>
            <person name="Kuo A."/>
            <person name="Thoen E."/>
            <person name="Andreopoulos B."/>
            <person name="Lu D."/>
            <person name="Skrede I."/>
            <person name="Drula E."/>
            <person name="Henrissat B."/>
            <person name="Morin E."/>
            <person name="Kohler A."/>
            <person name="Barry K."/>
            <person name="LaButti K."/>
            <person name="Morin E."/>
            <person name="Salamov A."/>
            <person name="Lipzen A."/>
            <person name="Mereny Z."/>
            <person name="Hegedus B."/>
            <person name="Baldrian P."/>
            <person name="Stursova M."/>
            <person name="Weitz H."/>
            <person name="Taylor A."/>
            <person name="Grigoriev I.V."/>
            <person name="Nagy L.G."/>
            <person name="Martin F."/>
            <person name="Kauserud H."/>
        </authorList>
    </citation>
    <scope>NUCLEOTIDE SEQUENCE</scope>
    <source>
        <strain evidence="1">9284</strain>
    </source>
</reference>
<dbReference type="AlphaFoldDB" id="A0AAD7CKQ1"/>
<evidence type="ECO:0000313" key="1">
    <source>
        <dbReference type="EMBL" id="KAJ7651128.1"/>
    </source>
</evidence>
<protein>
    <submittedName>
        <fullName evidence="1">Uncharacterized protein</fullName>
    </submittedName>
</protein>
<keyword evidence="2" id="KW-1185">Reference proteome</keyword>
<organism evidence="1 2">
    <name type="scientific">Roridomyces roridus</name>
    <dbReference type="NCBI Taxonomy" id="1738132"/>
    <lineage>
        <taxon>Eukaryota</taxon>
        <taxon>Fungi</taxon>
        <taxon>Dikarya</taxon>
        <taxon>Basidiomycota</taxon>
        <taxon>Agaricomycotina</taxon>
        <taxon>Agaricomycetes</taxon>
        <taxon>Agaricomycetidae</taxon>
        <taxon>Agaricales</taxon>
        <taxon>Marasmiineae</taxon>
        <taxon>Mycenaceae</taxon>
        <taxon>Roridomyces</taxon>
    </lineage>
</organism>
<comment type="caution">
    <text evidence="1">The sequence shown here is derived from an EMBL/GenBank/DDBJ whole genome shotgun (WGS) entry which is preliminary data.</text>
</comment>
<name>A0AAD7CKQ1_9AGAR</name>
<sequence length="291" mass="32744">MNRAYVSNEIDKSTLVHLGRRSTLEKLHTKLPAGMSFAKGKKMFPALVECLLEIERGDILSFISFVQTWNQPPLETLCLTFLDQVPKDHIEECYRTLATHIDTGCLDEFKLDIFSQAPGIASRAHAFIYPSTYLRLLFTSFPNLRIVLLRVPIGYDLDDGVVLDLARALGAQLEEFSLVTDDQRVKPKNTLGGLRALAKYCPYLEKLVITFDASSVPEEEAQAPTRQFGIAELDVGFSEIAAHSSAAVARFLSSHFPCLEHIKALVQTRRWKQVQDRLPIRQVRRSARKGA</sequence>